<organism evidence="1 2">
    <name type="scientific">Psychroflexus maritimus</name>
    <dbReference type="NCBI Taxonomy" id="2714865"/>
    <lineage>
        <taxon>Bacteria</taxon>
        <taxon>Pseudomonadati</taxon>
        <taxon>Bacteroidota</taxon>
        <taxon>Flavobacteriia</taxon>
        <taxon>Flavobacteriales</taxon>
        <taxon>Flavobacteriaceae</taxon>
        <taxon>Psychroflexus</taxon>
    </lineage>
</organism>
<protein>
    <submittedName>
        <fullName evidence="1">Glycosyltransferase family 4 protein</fullName>
    </submittedName>
</protein>
<accession>A0A967AF15</accession>
<evidence type="ECO:0000313" key="1">
    <source>
        <dbReference type="EMBL" id="NGZ89311.1"/>
    </source>
</evidence>
<keyword evidence="2" id="KW-1185">Reference proteome</keyword>
<dbReference type="Gene3D" id="3.40.50.2000">
    <property type="entry name" value="Glycogen Phosphorylase B"/>
    <property type="match status" value="2"/>
</dbReference>
<name>A0A967AF15_9FLAO</name>
<sequence>MKKKVLIVTYYWPPAGGPGVQRWLKFVKYLPQFNIQPFVFIPENPNYPIEDSSLLREVPKEIKVFKKKILEPYSLAKLVTKSKTNKLSSGIISETKKQTKLEQIMLYVRGNFFIPDARKFWVKPSIKEINRILKNEKIDTIITSGPPHSLHLIGLGLKKEHQSLHWITDFRDPWTTISYHDELKLTEVSKEKHKALEADVLHHANQIIVTSSITKEEFQKKTLVPVHLITNGFDDRPYQEQPELDEHFTFAHIGSLMSERNPIVLWKVFSDLVEENQDFAAFFELNLIGKTATNVIGSIAKHGLQEFLTITDYLPHEEALKKQEQKQVLVLIEKNQPETRGIIPAKLFEYMSAKRPILAIGPKNWEVRKILAHTNAGVCFDYADYDGIKNHLKKLLSLFLKEKLEVASTQIEDYSRKQLTQKLAAIIPNTN</sequence>
<gene>
    <name evidence="1" type="ORF">G7034_03495</name>
</gene>
<dbReference type="EMBL" id="JAANAS010000035">
    <property type="protein sequence ID" value="NGZ89311.1"/>
    <property type="molecule type" value="Genomic_DNA"/>
</dbReference>
<comment type="caution">
    <text evidence="1">The sequence shown here is derived from an EMBL/GenBank/DDBJ whole genome shotgun (WGS) entry which is preliminary data.</text>
</comment>
<dbReference type="Proteomes" id="UP000643701">
    <property type="component" value="Unassembled WGS sequence"/>
</dbReference>
<proteinExistence type="predicted"/>
<dbReference type="AlphaFoldDB" id="A0A967AF15"/>
<dbReference type="RefSeq" id="WP_166399578.1">
    <property type="nucleotide sequence ID" value="NZ_JAANAS010000035.1"/>
</dbReference>
<evidence type="ECO:0000313" key="2">
    <source>
        <dbReference type="Proteomes" id="UP000643701"/>
    </source>
</evidence>
<reference evidence="1" key="1">
    <citation type="submission" date="2020-03" db="EMBL/GenBank/DDBJ databases">
        <title>Psychroflexus Maritimus sp. nov., isolate from marine sediment.</title>
        <authorList>
            <person name="Zhong Y.-L."/>
        </authorList>
    </citation>
    <scope>NUCLEOTIDE SEQUENCE</scope>
    <source>
        <strain evidence="1">C1</strain>
    </source>
</reference>
<dbReference type="SUPFAM" id="SSF53756">
    <property type="entry name" value="UDP-Glycosyltransferase/glycogen phosphorylase"/>
    <property type="match status" value="1"/>
</dbReference>